<dbReference type="RefSeq" id="WP_262165187.1">
    <property type="nucleotide sequence ID" value="NZ_CP104964.1"/>
</dbReference>
<geneLocation type="plasmid" evidence="1 2">
    <name>p_unnamed1</name>
</geneLocation>
<evidence type="ECO:0000313" key="1">
    <source>
        <dbReference type="EMBL" id="UXN67752.1"/>
    </source>
</evidence>
<dbReference type="EMBL" id="CP104964">
    <property type="protein sequence ID" value="UXN67752.1"/>
    <property type="molecule type" value="Genomic_DNA"/>
</dbReference>
<protein>
    <submittedName>
        <fullName evidence="1">Uncharacterized protein</fullName>
    </submittedName>
</protein>
<sequence>MNWWSETAVLWLPVAEQPYPAEFADRARPGSSDFYYYALDAFEAISQRRTREFEREPWAYVFDSQQILSPAEIDQLMVEWRTQAQNVRKIGLAAAAPRQFSPRL</sequence>
<accession>A0ABY6C9J3</accession>
<organism evidence="1 2">
    <name type="scientific">Devosia neptuniae</name>
    <dbReference type="NCBI Taxonomy" id="191302"/>
    <lineage>
        <taxon>Bacteria</taxon>
        <taxon>Pseudomonadati</taxon>
        <taxon>Pseudomonadota</taxon>
        <taxon>Alphaproteobacteria</taxon>
        <taxon>Hyphomicrobiales</taxon>
        <taxon>Devosiaceae</taxon>
        <taxon>Devosia</taxon>
    </lineage>
</organism>
<name>A0ABY6C9J3_9HYPH</name>
<reference evidence="1 2" key="1">
    <citation type="submission" date="2022-09" db="EMBL/GenBank/DDBJ databases">
        <title>Interaction between co-microsymbionts with complementary sets of symbiotic genes in legume-rhizobium systems.</title>
        <authorList>
            <person name="Safronova V."/>
            <person name="Sazanova A."/>
            <person name="Afonin A."/>
            <person name="Chirak E."/>
        </authorList>
    </citation>
    <scope>NUCLEOTIDE SEQUENCE [LARGE SCALE GENOMIC DNA]</scope>
    <source>
        <strain evidence="1 2">A18/4-1</strain>
        <plasmid evidence="1 2">p_unnamed1</plasmid>
    </source>
</reference>
<gene>
    <name evidence="1" type="ORF">N8A98_01425</name>
</gene>
<keyword evidence="1" id="KW-0614">Plasmid</keyword>
<dbReference type="Proteomes" id="UP001061862">
    <property type="component" value="Plasmid p_unnamed1"/>
</dbReference>
<evidence type="ECO:0000313" key="2">
    <source>
        <dbReference type="Proteomes" id="UP001061862"/>
    </source>
</evidence>
<proteinExistence type="predicted"/>
<keyword evidence="2" id="KW-1185">Reference proteome</keyword>